<feature type="transmembrane region" description="Helical" evidence="2">
    <location>
        <begin position="102"/>
        <end position="124"/>
    </location>
</feature>
<comment type="caution">
    <text evidence="4">The sequence shown here is derived from an EMBL/GenBank/DDBJ whole genome shotgun (WGS) entry which is preliminary data.</text>
</comment>
<reference evidence="4 5" key="1">
    <citation type="submission" date="2015-06" db="EMBL/GenBank/DDBJ databases">
        <title>Recapitulation of the evolution of biosynthetic gene clusters reveals hidden chemical diversity on bacterial genomes.</title>
        <authorList>
            <person name="Cruz-Morales P."/>
            <person name="Martinez-Guerrero C."/>
            <person name="Morales-Escalante M.A."/>
            <person name="Yanez-Guerra L.A."/>
            <person name="Kopp J.F."/>
            <person name="Feldmann J."/>
            <person name="Ramos-Aboites H.E."/>
            <person name="Barona-Gomez F."/>
        </authorList>
    </citation>
    <scope>NUCLEOTIDE SEQUENCE [LARGE SCALE GENOMIC DNA]</scope>
    <source>
        <strain evidence="4 5">ATCC 31245</strain>
    </source>
</reference>
<dbReference type="Pfam" id="PF19803">
    <property type="entry name" value="DUF6286"/>
    <property type="match status" value="1"/>
</dbReference>
<dbReference type="EMBL" id="LFML01000163">
    <property type="protein sequence ID" value="KMO93454.1"/>
    <property type="molecule type" value="Genomic_DNA"/>
</dbReference>
<dbReference type="PATRIC" id="fig|66430.4.peg.1713"/>
<evidence type="ECO:0000256" key="2">
    <source>
        <dbReference type="SAM" id="Phobius"/>
    </source>
</evidence>
<keyword evidence="2" id="KW-0472">Membrane</keyword>
<organism evidence="4 5">
    <name type="scientific">Streptomyces roseus</name>
    <dbReference type="NCBI Taxonomy" id="66430"/>
    <lineage>
        <taxon>Bacteria</taxon>
        <taxon>Bacillati</taxon>
        <taxon>Actinomycetota</taxon>
        <taxon>Actinomycetes</taxon>
        <taxon>Kitasatosporales</taxon>
        <taxon>Streptomycetaceae</taxon>
        <taxon>Streptomyces</taxon>
    </lineage>
</organism>
<accession>A0A0J6XEB2</accession>
<evidence type="ECO:0000259" key="3">
    <source>
        <dbReference type="Pfam" id="PF19803"/>
    </source>
</evidence>
<feature type="transmembrane region" description="Helical" evidence="2">
    <location>
        <begin position="54"/>
        <end position="72"/>
    </location>
</feature>
<dbReference type="AlphaFoldDB" id="A0A0J6XEB2"/>
<feature type="domain" description="DUF6286" evidence="3">
    <location>
        <begin position="113"/>
        <end position="217"/>
    </location>
</feature>
<dbReference type="STRING" id="66430.ACS04_34775"/>
<keyword evidence="2" id="KW-1133">Transmembrane helix</keyword>
<name>A0A0J6XEB2_9ACTN</name>
<keyword evidence="2" id="KW-0812">Transmembrane</keyword>
<sequence>MKRDLDQPVRTEQSGTADGGASGAVGRPAGHTPGPGQPGDGVVRGHRPWSARRIPAALIALVVAAAAVLLLVDVVRVRVGRSAAAWRTSLAHELATRPLDDVWVRIGAIVVALLGLWLIVLALTPGLRRRLPLKTSDTDVRAVLDRGAATLFLRDAALRVPGVSRATIHLGRRRLAARADVRFRDPDEVRADVSSALREQLDRLALARPPHRISVRARPSRK</sequence>
<evidence type="ECO:0000313" key="5">
    <source>
        <dbReference type="Proteomes" id="UP000035932"/>
    </source>
</evidence>
<evidence type="ECO:0000313" key="4">
    <source>
        <dbReference type="EMBL" id="KMO93454.1"/>
    </source>
</evidence>
<dbReference type="Proteomes" id="UP000035932">
    <property type="component" value="Unassembled WGS sequence"/>
</dbReference>
<protein>
    <recommendedName>
        <fullName evidence="3">DUF6286 domain-containing protein</fullName>
    </recommendedName>
</protein>
<feature type="region of interest" description="Disordered" evidence="1">
    <location>
        <begin position="1"/>
        <end position="46"/>
    </location>
</feature>
<keyword evidence="5" id="KW-1185">Reference proteome</keyword>
<gene>
    <name evidence="4" type="ORF">ACS04_34775</name>
</gene>
<evidence type="ECO:0000256" key="1">
    <source>
        <dbReference type="SAM" id="MobiDB-lite"/>
    </source>
</evidence>
<dbReference type="InterPro" id="IPR046253">
    <property type="entry name" value="DUF6286"/>
</dbReference>
<proteinExistence type="predicted"/>